<proteinExistence type="inferred from homology"/>
<feature type="transmembrane region" description="Helical" evidence="7">
    <location>
        <begin position="254"/>
        <end position="276"/>
    </location>
</feature>
<evidence type="ECO:0000256" key="7">
    <source>
        <dbReference type="RuleBase" id="RU363032"/>
    </source>
</evidence>
<sequence length="285" mass="32001">MLLPAVIITIIFRYVPIGGLSVAFMDYQTVFGFFDQEWVGWDNFTYIFNLPGFYNVLWNTFFIAVMKILGNLIVPVAFALLLNEVRHKRYKQSVQTLLYLPHFLSWVALAGVLVDILSPSSGILNNVLGFFGVKPIFFLGNPDIFPYTLVITDVWKEFGWGTIIYLAAITTIDPTQYEAAIIDGAGRWKQTMHVTLPALAPVIILLTVLGIGNVLQAGFDQVYNLYSPQVYSTGDIIDTLVYRIGIVDVQFGPAAAVGFFKSVVSFILIVTGYRLAHRWTGYRIF</sequence>
<evidence type="ECO:0000256" key="4">
    <source>
        <dbReference type="ARBA" id="ARBA00022692"/>
    </source>
</evidence>
<dbReference type="PANTHER" id="PTHR43227">
    <property type="entry name" value="BLL4140 PROTEIN"/>
    <property type="match status" value="1"/>
</dbReference>
<dbReference type="HOGENOM" id="CLU_016047_0_1_9"/>
<feature type="transmembrane region" description="Helical" evidence="7">
    <location>
        <begin position="97"/>
        <end position="117"/>
    </location>
</feature>
<keyword evidence="2 7" id="KW-0813">Transport</keyword>
<dbReference type="AlphaFoldDB" id="A0A0E4H982"/>
<evidence type="ECO:0000256" key="5">
    <source>
        <dbReference type="ARBA" id="ARBA00022989"/>
    </source>
</evidence>
<dbReference type="Proteomes" id="UP000033163">
    <property type="component" value="Chromosome I"/>
</dbReference>
<dbReference type="PROSITE" id="PS50928">
    <property type="entry name" value="ABC_TM1"/>
    <property type="match status" value="1"/>
</dbReference>
<comment type="subcellular location">
    <subcellularLocation>
        <location evidence="1 7">Cell membrane</location>
        <topology evidence="1 7">Multi-pass membrane protein</topology>
    </subcellularLocation>
</comment>
<dbReference type="InterPro" id="IPR035906">
    <property type="entry name" value="MetI-like_sf"/>
</dbReference>
<dbReference type="GO" id="GO:0005886">
    <property type="term" value="C:plasma membrane"/>
    <property type="evidence" value="ECO:0007669"/>
    <property type="project" value="UniProtKB-SubCell"/>
</dbReference>
<dbReference type="RefSeq" id="WP_020433791.1">
    <property type="nucleotide sequence ID" value="NZ_AGBD01001766.1"/>
</dbReference>
<dbReference type="CDD" id="cd06261">
    <property type="entry name" value="TM_PBP2"/>
    <property type="match status" value="1"/>
</dbReference>
<gene>
    <name evidence="9" type="primary">yteP5</name>
    <name evidence="9" type="ORF">PRIO_2592</name>
</gene>
<protein>
    <submittedName>
        <fullName evidence="9">Putative multiple-sugar transport system permease YteP</fullName>
    </submittedName>
</protein>
<organism evidence="9 10">
    <name type="scientific">Paenibacillus riograndensis SBR5</name>
    <dbReference type="NCBI Taxonomy" id="1073571"/>
    <lineage>
        <taxon>Bacteria</taxon>
        <taxon>Bacillati</taxon>
        <taxon>Bacillota</taxon>
        <taxon>Bacilli</taxon>
        <taxon>Bacillales</taxon>
        <taxon>Paenibacillaceae</taxon>
        <taxon>Paenibacillus</taxon>
        <taxon>Paenibacillus sonchi group</taxon>
    </lineage>
</organism>
<accession>A0A0E4H982</accession>
<dbReference type="SUPFAM" id="SSF161098">
    <property type="entry name" value="MetI-like"/>
    <property type="match status" value="1"/>
</dbReference>
<evidence type="ECO:0000313" key="9">
    <source>
        <dbReference type="EMBL" id="CQR54996.1"/>
    </source>
</evidence>
<comment type="similarity">
    <text evidence="7">Belongs to the binding-protein-dependent transport system permease family.</text>
</comment>
<feature type="transmembrane region" description="Helical" evidence="7">
    <location>
        <begin position="61"/>
        <end position="85"/>
    </location>
</feature>
<keyword evidence="9" id="KW-0762">Sugar transport</keyword>
<feature type="domain" description="ABC transmembrane type-1" evidence="8">
    <location>
        <begin position="57"/>
        <end position="272"/>
    </location>
</feature>
<dbReference type="EMBL" id="LN831776">
    <property type="protein sequence ID" value="CQR54996.1"/>
    <property type="molecule type" value="Genomic_DNA"/>
</dbReference>
<dbReference type="InterPro" id="IPR050809">
    <property type="entry name" value="UgpAE/MalFG_permease"/>
</dbReference>
<dbReference type="PANTHER" id="PTHR43227:SF11">
    <property type="entry name" value="BLL4140 PROTEIN"/>
    <property type="match status" value="1"/>
</dbReference>
<evidence type="ECO:0000256" key="6">
    <source>
        <dbReference type="ARBA" id="ARBA00023136"/>
    </source>
</evidence>
<dbReference type="Pfam" id="PF00528">
    <property type="entry name" value="BPD_transp_1"/>
    <property type="match status" value="1"/>
</dbReference>
<evidence type="ECO:0000259" key="8">
    <source>
        <dbReference type="PROSITE" id="PS50928"/>
    </source>
</evidence>
<evidence type="ECO:0000256" key="3">
    <source>
        <dbReference type="ARBA" id="ARBA00022475"/>
    </source>
</evidence>
<keyword evidence="3" id="KW-1003">Cell membrane</keyword>
<keyword evidence="5 7" id="KW-1133">Transmembrane helix</keyword>
<name>A0A0E4H982_9BACL</name>
<dbReference type="GO" id="GO:0055085">
    <property type="term" value="P:transmembrane transport"/>
    <property type="evidence" value="ECO:0007669"/>
    <property type="project" value="InterPro"/>
</dbReference>
<dbReference type="PATRIC" id="fig|1073571.4.peg.2762"/>
<keyword evidence="4 7" id="KW-0812">Transmembrane</keyword>
<feature type="transmembrane region" description="Helical" evidence="7">
    <location>
        <begin position="196"/>
        <end position="219"/>
    </location>
</feature>
<keyword evidence="6 7" id="KW-0472">Membrane</keyword>
<evidence type="ECO:0000256" key="1">
    <source>
        <dbReference type="ARBA" id="ARBA00004651"/>
    </source>
</evidence>
<dbReference type="InterPro" id="IPR000515">
    <property type="entry name" value="MetI-like"/>
</dbReference>
<evidence type="ECO:0000256" key="2">
    <source>
        <dbReference type="ARBA" id="ARBA00022448"/>
    </source>
</evidence>
<dbReference type="Gene3D" id="1.10.3720.10">
    <property type="entry name" value="MetI-like"/>
    <property type="match status" value="1"/>
</dbReference>
<dbReference type="KEGG" id="pri:PRIO_2592"/>
<evidence type="ECO:0000313" key="10">
    <source>
        <dbReference type="Proteomes" id="UP000033163"/>
    </source>
</evidence>
<reference evidence="10" key="1">
    <citation type="submission" date="2015-03" db="EMBL/GenBank/DDBJ databases">
        <authorList>
            <person name="Wibberg D."/>
        </authorList>
    </citation>
    <scope>NUCLEOTIDE SEQUENCE [LARGE SCALE GENOMIC DNA]</scope>
</reference>